<gene>
    <name evidence="3" type="ORF">GOACH_24_00350</name>
</gene>
<dbReference type="EMBL" id="BANR01000024">
    <property type="protein sequence ID" value="GAC50414.1"/>
    <property type="molecule type" value="Genomic_DNA"/>
</dbReference>
<reference evidence="3 4" key="1">
    <citation type="submission" date="2012-12" db="EMBL/GenBank/DDBJ databases">
        <title>Whole genome shotgun sequence of Gordonia aichiensis NBRC 108223.</title>
        <authorList>
            <person name="Isaki-Nakamura S."/>
            <person name="Hosoyama A."/>
            <person name="Tsuchikane K."/>
            <person name="Ando Y."/>
            <person name="Baba S."/>
            <person name="Ohji S."/>
            <person name="Hamada M."/>
            <person name="Tamura T."/>
            <person name="Yamazoe A."/>
            <person name="Yamazaki S."/>
            <person name="Fujita N."/>
        </authorList>
    </citation>
    <scope>NUCLEOTIDE SEQUENCE [LARGE SCALE GENOMIC DNA]</scope>
    <source>
        <strain evidence="3 4">NBRC 108223</strain>
    </source>
</reference>
<dbReference type="InterPro" id="IPR000836">
    <property type="entry name" value="PRTase_dom"/>
</dbReference>
<dbReference type="Pfam" id="PF15609">
    <property type="entry name" value="PRTase_2"/>
    <property type="match status" value="1"/>
</dbReference>
<dbReference type="InterPro" id="IPR011214">
    <property type="entry name" value="UCP020967"/>
</dbReference>
<feature type="domain" description="Orotate phosphoribosyltransferase-like" evidence="2">
    <location>
        <begin position="47"/>
        <end position="236"/>
    </location>
</feature>
<dbReference type="PIRSF" id="PIRSF020967">
    <property type="entry name" value="UCP020967"/>
    <property type="match status" value="1"/>
</dbReference>
<dbReference type="Pfam" id="PF12500">
    <property type="entry name" value="TRSP"/>
    <property type="match status" value="1"/>
</dbReference>
<organism evidence="3 4">
    <name type="scientific">Gordonia aichiensis NBRC 108223</name>
    <dbReference type="NCBI Taxonomy" id="1220583"/>
    <lineage>
        <taxon>Bacteria</taxon>
        <taxon>Bacillati</taxon>
        <taxon>Actinomycetota</taxon>
        <taxon>Actinomycetes</taxon>
        <taxon>Mycobacteriales</taxon>
        <taxon>Gordoniaceae</taxon>
        <taxon>Gordonia</taxon>
    </lineage>
</organism>
<dbReference type="InterPro" id="IPR041688">
    <property type="entry name" value="PRTase_2"/>
</dbReference>
<dbReference type="OrthoDB" id="56827at2"/>
<comment type="caution">
    <text evidence="3">The sequence shown here is derived from an EMBL/GenBank/DDBJ whole genome shotgun (WGS) entry which is preliminary data.</text>
</comment>
<sequence>MTATGPRRSQVVDSAAARGWVTDTFGVSLTETSTSDDAASGWGLDELVLLGLRRNRRRAHLLVSTVLGKHIPTPPERVRGAADDLASLISARIGADAARTSSVVGFAETATGLGHCVFHALSAHVYLHSTRRRPPGVHTLGSFEEGHSHATTHLLQPGPAGLLTDNDDSPVILVDDEISTGATALRAVTAIREATGRSNYLIASLVDVRSAEHRGTTDEFAAEHGISVEHVSLAQGDIVLPPGLTDAVWDAPSTPLNPSGARGTTATVPLPWPVDVPEGGRHGFLRSDTRAFTGAVSDAVTVLLPHLDPQASTVVVGHEELMYLPLCIAEGLQGAGIRASFQTTTRSPAFVRDVDGYPLRRGLTFIAPESDPGTPRFVYNLAEPGVSPGLPRILLIVDDPADTPELRARGGLLDVLTAAGHDVVVAVVTATRQSTLQHVRSGP</sequence>
<dbReference type="STRING" id="1220583.GOACH_24_00350"/>
<dbReference type="RefSeq" id="WP_005178158.1">
    <property type="nucleotide sequence ID" value="NZ_BANR01000024.1"/>
</dbReference>
<dbReference type="InterPro" id="IPR029057">
    <property type="entry name" value="PRTase-like"/>
</dbReference>
<accession>L7KP67</accession>
<evidence type="ECO:0008006" key="5">
    <source>
        <dbReference type="Google" id="ProtNLM"/>
    </source>
</evidence>
<name>L7KP67_9ACTN</name>
<dbReference type="CDD" id="cd06223">
    <property type="entry name" value="PRTases_typeI"/>
    <property type="match status" value="1"/>
</dbReference>
<evidence type="ECO:0000259" key="2">
    <source>
        <dbReference type="Pfam" id="PF15609"/>
    </source>
</evidence>
<keyword evidence="4" id="KW-1185">Reference proteome</keyword>
<dbReference type="Proteomes" id="UP000010988">
    <property type="component" value="Unassembled WGS sequence"/>
</dbReference>
<dbReference type="AlphaFoldDB" id="L7KP67"/>
<protein>
    <recommendedName>
        <fullName evidence="5">Phosphoribosyltransferase domain-containing protein</fullName>
    </recommendedName>
</protein>
<proteinExistence type="predicted"/>
<evidence type="ECO:0000313" key="4">
    <source>
        <dbReference type="Proteomes" id="UP000010988"/>
    </source>
</evidence>
<evidence type="ECO:0000259" key="1">
    <source>
        <dbReference type="Pfam" id="PF12500"/>
    </source>
</evidence>
<dbReference type="InterPro" id="IPR022537">
    <property type="entry name" value="TRSP_dom"/>
</dbReference>
<feature type="domain" description="TRSP" evidence="1">
    <location>
        <begin position="278"/>
        <end position="415"/>
    </location>
</feature>
<dbReference type="SUPFAM" id="SSF53271">
    <property type="entry name" value="PRTase-like"/>
    <property type="match status" value="1"/>
</dbReference>
<dbReference type="Gene3D" id="3.40.50.2020">
    <property type="match status" value="1"/>
</dbReference>
<dbReference type="eggNOG" id="COG0503">
    <property type="taxonomic scope" value="Bacteria"/>
</dbReference>
<evidence type="ECO:0000313" key="3">
    <source>
        <dbReference type="EMBL" id="GAC50414.1"/>
    </source>
</evidence>